<accession>A0AAQ4EBY1</accession>
<reference evidence="1 2" key="1">
    <citation type="journal article" date="2023" name="Arcadia Sci">
        <title>De novo assembly of a long-read Amblyomma americanum tick genome.</title>
        <authorList>
            <person name="Chou S."/>
            <person name="Poskanzer K.E."/>
            <person name="Rollins M."/>
            <person name="Thuy-Boun P.S."/>
        </authorList>
    </citation>
    <scope>NUCLEOTIDE SEQUENCE [LARGE SCALE GENOMIC DNA]</scope>
    <source>
        <strain evidence="1">F_SG_1</strain>
        <tissue evidence="1">Salivary glands</tissue>
    </source>
</reference>
<name>A0AAQ4EBY1_AMBAM</name>
<sequence>THRAESSQSIKCFDDEASRSACEGIYQRFLHYFCALIAASLLDVYDRRFLCAVLNGHDARDRSVPPLLKVPTGQVFGERVEKAQQGKEASLQCEYV</sequence>
<evidence type="ECO:0000313" key="1">
    <source>
        <dbReference type="EMBL" id="KAK8772269.1"/>
    </source>
</evidence>
<protein>
    <submittedName>
        <fullName evidence="1">Uncharacterized protein</fullName>
    </submittedName>
</protein>
<gene>
    <name evidence="1" type="ORF">V5799_024486</name>
</gene>
<comment type="caution">
    <text evidence="1">The sequence shown here is derived from an EMBL/GenBank/DDBJ whole genome shotgun (WGS) entry which is preliminary data.</text>
</comment>
<dbReference type="Proteomes" id="UP001321473">
    <property type="component" value="Unassembled WGS sequence"/>
</dbReference>
<proteinExistence type="predicted"/>
<feature type="non-terminal residue" evidence="1">
    <location>
        <position position="1"/>
    </location>
</feature>
<keyword evidence="2" id="KW-1185">Reference proteome</keyword>
<organism evidence="1 2">
    <name type="scientific">Amblyomma americanum</name>
    <name type="common">Lone star tick</name>
    <dbReference type="NCBI Taxonomy" id="6943"/>
    <lineage>
        <taxon>Eukaryota</taxon>
        <taxon>Metazoa</taxon>
        <taxon>Ecdysozoa</taxon>
        <taxon>Arthropoda</taxon>
        <taxon>Chelicerata</taxon>
        <taxon>Arachnida</taxon>
        <taxon>Acari</taxon>
        <taxon>Parasitiformes</taxon>
        <taxon>Ixodida</taxon>
        <taxon>Ixodoidea</taxon>
        <taxon>Ixodidae</taxon>
        <taxon>Amblyomminae</taxon>
        <taxon>Amblyomma</taxon>
    </lineage>
</organism>
<dbReference type="AlphaFoldDB" id="A0AAQ4EBY1"/>
<dbReference type="EMBL" id="JARKHS020018555">
    <property type="protein sequence ID" value="KAK8772269.1"/>
    <property type="molecule type" value="Genomic_DNA"/>
</dbReference>
<evidence type="ECO:0000313" key="2">
    <source>
        <dbReference type="Proteomes" id="UP001321473"/>
    </source>
</evidence>